<dbReference type="GeneID" id="70188033"/>
<reference evidence="2" key="1">
    <citation type="journal article" date="2021" name="Nat. Commun.">
        <title>Genetic determinants of endophytism in the Arabidopsis root mycobiome.</title>
        <authorList>
            <person name="Mesny F."/>
            <person name="Miyauchi S."/>
            <person name="Thiergart T."/>
            <person name="Pickel B."/>
            <person name="Atanasova L."/>
            <person name="Karlsson M."/>
            <person name="Huettel B."/>
            <person name="Barry K.W."/>
            <person name="Haridas S."/>
            <person name="Chen C."/>
            <person name="Bauer D."/>
            <person name="Andreopoulos W."/>
            <person name="Pangilinan J."/>
            <person name="LaButti K."/>
            <person name="Riley R."/>
            <person name="Lipzen A."/>
            <person name="Clum A."/>
            <person name="Drula E."/>
            <person name="Henrissat B."/>
            <person name="Kohler A."/>
            <person name="Grigoriev I.V."/>
            <person name="Martin F.M."/>
            <person name="Hacquard S."/>
        </authorList>
    </citation>
    <scope>NUCLEOTIDE SEQUENCE</scope>
    <source>
        <strain evidence="2">MPI-CAGE-CH-0230</strain>
    </source>
</reference>
<evidence type="ECO:0000256" key="1">
    <source>
        <dbReference type="SAM" id="SignalP"/>
    </source>
</evidence>
<evidence type="ECO:0000313" key="3">
    <source>
        <dbReference type="Proteomes" id="UP000756346"/>
    </source>
</evidence>
<feature type="signal peptide" evidence="1">
    <location>
        <begin position="1"/>
        <end position="19"/>
    </location>
</feature>
<proteinExistence type="predicted"/>
<name>A0A9P9BRF1_9PEZI</name>
<protein>
    <recommendedName>
        <fullName evidence="4">Secreted protein</fullName>
    </recommendedName>
</protein>
<dbReference type="OrthoDB" id="10689930at2759"/>
<dbReference type="AlphaFoldDB" id="A0A9P9BRF1"/>
<organism evidence="2 3">
    <name type="scientific">Microdochium trichocladiopsis</name>
    <dbReference type="NCBI Taxonomy" id="1682393"/>
    <lineage>
        <taxon>Eukaryota</taxon>
        <taxon>Fungi</taxon>
        <taxon>Dikarya</taxon>
        <taxon>Ascomycota</taxon>
        <taxon>Pezizomycotina</taxon>
        <taxon>Sordariomycetes</taxon>
        <taxon>Xylariomycetidae</taxon>
        <taxon>Xylariales</taxon>
        <taxon>Microdochiaceae</taxon>
        <taxon>Microdochium</taxon>
    </lineage>
</organism>
<feature type="chain" id="PRO_5040273492" description="Secreted protein" evidence="1">
    <location>
        <begin position="20"/>
        <end position="87"/>
    </location>
</feature>
<comment type="caution">
    <text evidence="2">The sequence shown here is derived from an EMBL/GenBank/DDBJ whole genome shotgun (WGS) entry which is preliminary data.</text>
</comment>
<dbReference type="RefSeq" id="XP_046013572.1">
    <property type="nucleotide sequence ID" value="XM_046158487.1"/>
</dbReference>
<dbReference type="Proteomes" id="UP000756346">
    <property type="component" value="Unassembled WGS sequence"/>
</dbReference>
<keyword evidence="1" id="KW-0732">Signal</keyword>
<gene>
    <name evidence="2" type="ORF">B0I36DRAFT_361513</name>
</gene>
<sequence length="87" mass="10142">MRPFSITALMGLFIAGALGRPQQLEPSIVTTTVFELAFLVVNYLDLQHGFVSHSHSFHQFFTRFGTRYFYCVLFCKRHLFFGSFIHF</sequence>
<accession>A0A9P9BRF1</accession>
<evidence type="ECO:0000313" key="2">
    <source>
        <dbReference type="EMBL" id="KAH7032740.1"/>
    </source>
</evidence>
<evidence type="ECO:0008006" key="4">
    <source>
        <dbReference type="Google" id="ProtNLM"/>
    </source>
</evidence>
<dbReference type="EMBL" id="JAGTJQ010000004">
    <property type="protein sequence ID" value="KAH7032740.1"/>
    <property type="molecule type" value="Genomic_DNA"/>
</dbReference>
<keyword evidence="3" id="KW-1185">Reference proteome</keyword>